<keyword evidence="5" id="KW-0862">Zinc</keyword>
<evidence type="ECO:0000256" key="4">
    <source>
        <dbReference type="ARBA" id="ARBA00022801"/>
    </source>
</evidence>
<dbReference type="PANTHER" id="PTHR10625">
    <property type="entry name" value="HISTONE DEACETYLASE HDAC1-RELATED"/>
    <property type="match status" value="1"/>
</dbReference>
<organism evidence="7 8">
    <name type="scientific">Syncephalastrum racemosum</name>
    <name type="common">Filamentous fungus</name>
    <dbReference type="NCBI Taxonomy" id="13706"/>
    <lineage>
        <taxon>Eukaryota</taxon>
        <taxon>Fungi</taxon>
        <taxon>Fungi incertae sedis</taxon>
        <taxon>Mucoromycota</taxon>
        <taxon>Mucoromycotina</taxon>
        <taxon>Mucoromycetes</taxon>
        <taxon>Mucorales</taxon>
        <taxon>Syncephalastraceae</taxon>
        <taxon>Syncephalastrum</taxon>
    </lineage>
</organism>
<feature type="domain" description="Histone deacetylase" evidence="6">
    <location>
        <begin position="27"/>
        <end position="204"/>
    </location>
</feature>
<sequence>MDVIYSDDCLLHDPPYEVTRGVVKPYVESPARLESIKKFIDAHGEFRVASPRDYTLEPVLAVHETDYIQYLATIYRDWVADGLPPEAVTGEAFVHPNIVSKIGKDIYRKNARLSPSARVGLYTFDMSVAYTKDTWRATYTSVQIALTAGHELTKAIENRKQGDKVPSIYALCRPPGHHSTCNVAAGYCFINNVAVVTRFLQTYSLQEMEALHKPLKFNDIIGTGELNTVPVKDPKKKILIVDIDYHHGNGTQDIFWEDPSVFYISLHGCPDYPYFTGSTEEIGAGPGEGYNVNVPLNPATTTDTVYLDNLARVLEDKTVVSFDADIVICSMGLDTWHEDPIAGMKGLKDVETYFKMGKLLKTAASCRGKPVLFVQEGGYTVEKLGQLAGRVLQGFLDA</sequence>
<dbReference type="GO" id="GO:0040029">
    <property type="term" value="P:epigenetic regulation of gene expression"/>
    <property type="evidence" value="ECO:0007669"/>
    <property type="project" value="TreeGrafter"/>
</dbReference>
<dbReference type="GO" id="GO:0046872">
    <property type="term" value="F:metal ion binding"/>
    <property type="evidence" value="ECO:0007669"/>
    <property type="project" value="UniProtKB-KW"/>
</dbReference>
<comment type="similarity">
    <text evidence="2">Belongs to the histone deacetylase family.</text>
</comment>
<keyword evidence="3" id="KW-0479">Metal-binding</keyword>
<name>A0A1X2HCS6_SYNRA</name>
<dbReference type="InterPro" id="IPR023696">
    <property type="entry name" value="Ureohydrolase_dom_sf"/>
</dbReference>
<evidence type="ECO:0000256" key="2">
    <source>
        <dbReference type="ARBA" id="ARBA00005947"/>
    </source>
</evidence>
<dbReference type="InterPro" id="IPR023801">
    <property type="entry name" value="His_deacetylse_dom"/>
</dbReference>
<dbReference type="Proteomes" id="UP000242180">
    <property type="component" value="Unassembled WGS sequence"/>
</dbReference>
<keyword evidence="8" id="KW-1185">Reference proteome</keyword>
<evidence type="ECO:0000259" key="6">
    <source>
        <dbReference type="Pfam" id="PF00850"/>
    </source>
</evidence>
<dbReference type="PANTHER" id="PTHR10625:SF17">
    <property type="entry name" value="HISTONE DEACETYLASE 8"/>
    <property type="match status" value="1"/>
</dbReference>
<dbReference type="CDD" id="cd10001">
    <property type="entry name" value="HDAC_classII_APAH"/>
    <property type="match status" value="1"/>
</dbReference>
<feature type="domain" description="Histone deacetylase" evidence="6">
    <location>
        <begin position="235"/>
        <end position="393"/>
    </location>
</feature>
<gene>
    <name evidence="7" type="ORF">BCR43DRAFT_281152</name>
</gene>
<dbReference type="STRING" id="13706.A0A1X2HCS6"/>
<evidence type="ECO:0000256" key="1">
    <source>
        <dbReference type="ARBA" id="ARBA00001947"/>
    </source>
</evidence>
<accession>A0A1X2HCS6</accession>
<keyword evidence="4" id="KW-0378">Hydrolase</keyword>
<dbReference type="OrthoDB" id="424012at2759"/>
<evidence type="ECO:0000256" key="5">
    <source>
        <dbReference type="ARBA" id="ARBA00022833"/>
    </source>
</evidence>
<dbReference type="InterPro" id="IPR037138">
    <property type="entry name" value="His_deacetylse_dom_sf"/>
</dbReference>
<dbReference type="Gene3D" id="3.40.800.20">
    <property type="entry name" value="Histone deacetylase domain"/>
    <property type="match status" value="1"/>
</dbReference>
<dbReference type="SUPFAM" id="SSF52768">
    <property type="entry name" value="Arginase/deacetylase"/>
    <property type="match status" value="1"/>
</dbReference>
<evidence type="ECO:0000313" key="7">
    <source>
        <dbReference type="EMBL" id="ORY96594.1"/>
    </source>
</evidence>
<protein>
    <recommendedName>
        <fullName evidence="6">Histone deacetylase domain-containing protein</fullName>
    </recommendedName>
</protein>
<reference evidence="7 8" key="1">
    <citation type="submission" date="2016-07" db="EMBL/GenBank/DDBJ databases">
        <title>Pervasive Adenine N6-methylation of Active Genes in Fungi.</title>
        <authorList>
            <consortium name="DOE Joint Genome Institute"/>
            <person name="Mondo S.J."/>
            <person name="Dannebaum R.O."/>
            <person name="Kuo R.C."/>
            <person name="Labutti K."/>
            <person name="Haridas S."/>
            <person name="Kuo A."/>
            <person name="Salamov A."/>
            <person name="Ahrendt S.R."/>
            <person name="Lipzen A."/>
            <person name="Sullivan W."/>
            <person name="Andreopoulos W.B."/>
            <person name="Clum A."/>
            <person name="Lindquist E."/>
            <person name="Daum C."/>
            <person name="Ramamoorthy G.K."/>
            <person name="Gryganskyi A."/>
            <person name="Culley D."/>
            <person name="Magnuson J.K."/>
            <person name="James T.Y."/>
            <person name="O'Malley M.A."/>
            <person name="Stajich J.E."/>
            <person name="Spatafora J.W."/>
            <person name="Visel A."/>
            <person name="Grigoriev I.V."/>
        </authorList>
    </citation>
    <scope>NUCLEOTIDE SEQUENCE [LARGE SCALE GENOMIC DNA]</scope>
    <source>
        <strain evidence="7 8">NRRL 2496</strain>
    </source>
</reference>
<dbReference type="GO" id="GO:0016787">
    <property type="term" value="F:hydrolase activity"/>
    <property type="evidence" value="ECO:0007669"/>
    <property type="project" value="UniProtKB-KW"/>
</dbReference>
<dbReference type="EMBL" id="MCGN01000005">
    <property type="protein sequence ID" value="ORY96594.1"/>
    <property type="molecule type" value="Genomic_DNA"/>
</dbReference>
<proteinExistence type="inferred from homology"/>
<evidence type="ECO:0000313" key="8">
    <source>
        <dbReference type="Proteomes" id="UP000242180"/>
    </source>
</evidence>
<comment type="cofactor">
    <cofactor evidence="1">
        <name>Zn(2+)</name>
        <dbReference type="ChEBI" id="CHEBI:29105"/>
    </cofactor>
</comment>
<dbReference type="InParanoid" id="A0A1X2HCS6"/>
<dbReference type="GO" id="GO:0004407">
    <property type="term" value="F:histone deacetylase activity"/>
    <property type="evidence" value="ECO:0007669"/>
    <property type="project" value="TreeGrafter"/>
</dbReference>
<evidence type="ECO:0000256" key="3">
    <source>
        <dbReference type="ARBA" id="ARBA00022723"/>
    </source>
</evidence>
<dbReference type="Pfam" id="PF00850">
    <property type="entry name" value="Hist_deacetyl"/>
    <property type="match status" value="2"/>
</dbReference>
<dbReference type="OMA" id="FRAEWIL"/>
<dbReference type="AlphaFoldDB" id="A0A1X2HCS6"/>
<comment type="caution">
    <text evidence="7">The sequence shown here is derived from an EMBL/GenBank/DDBJ whole genome shotgun (WGS) entry which is preliminary data.</text>
</comment>